<reference evidence="10 11" key="1">
    <citation type="submission" date="2015-07" db="EMBL/GenBank/DDBJ databases">
        <title>Genome analysis of myxobacterium Chondromyces crocatus Cm c5 reveals a high potential for natural compound synthesis and the genetic basis for the loss of fruiting body formation.</title>
        <authorList>
            <person name="Zaburannyi N."/>
            <person name="Bunk B."/>
            <person name="Maier J."/>
            <person name="Overmann J."/>
            <person name="Mueller R."/>
        </authorList>
    </citation>
    <scope>NUCLEOTIDE SEQUENCE [LARGE SCALE GENOMIC DNA]</scope>
    <source>
        <strain evidence="10 11">Cm c5</strain>
    </source>
</reference>
<dbReference type="PANTHER" id="PTHR11727:SF7">
    <property type="entry name" value="DIMETHYLADENOSINE TRANSFERASE-RELATED"/>
    <property type="match status" value="1"/>
</dbReference>
<keyword evidence="1 7" id="KW-0963">Cytoplasm</keyword>
<dbReference type="EC" id="2.1.1.182" evidence="7"/>
<evidence type="ECO:0000259" key="9">
    <source>
        <dbReference type="SMART" id="SM00650"/>
    </source>
</evidence>
<dbReference type="Pfam" id="PF00398">
    <property type="entry name" value="RrnaAD"/>
    <property type="match status" value="1"/>
</dbReference>
<dbReference type="SMART" id="SM00650">
    <property type="entry name" value="rADc"/>
    <property type="match status" value="1"/>
</dbReference>
<dbReference type="InterPro" id="IPR020596">
    <property type="entry name" value="rRNA_Ade_Mease_Trfase_CS"/>
</dbReference>
<keyword evidence="3 7" id="KW-0489">Methyltransferase</keyword>
<keyword evidence="5 7" id="KW-0949">S-adenosyl-L-methionine</keyword>
<feature type="domain" description="Ribosomal RNA adenine methylase transferase N-terminal" evidence="9">
    <location>
        <begin position="34"/>
        <end position="212"/>
    </location>
</feature>
<evidence type="ECO:0000256" key="1">
    <source>
        <dbReference type="ARBA" id="ARBA00022490"/>
    </source>
</evidence>
<dbReference type="InterPro" id="IPR029063">
    <property type="entry name" value="SAM-dependent_MTases_sf"/>
</dbReference>
<dbReference type="OrthoDB" id="9814755at2"/>
<dbReference type="PROSITE" id="PS51689">
    <property type="entry name" value="SAM_RNA_A_N6_MT"/>
    <property type="match status" value="1"/>
</dbReference>
<dbReference type="InterPro" id="IPR023165">
    <property type="entry name" value="rRNA_Ade_diMease-like_C"/>
</dbReference>
<dbReference type="AlphaFoldDB" id="A0A0K1EG27"/>
<comment type="function">
    <text evidence="7">Specifically dimethylates two adjacent adenosines (A1518 and A1519) in the loop of a conserved hairpin near the 3'-end of 16S rRNA in the 30S particle. May play a critical role in biogenesis of 30S subunits.</text>
</comment>
<dbReference type="GO" id="GO:0005829">
    <property type="term" value="C:cytosol"/>
    <property type="evidence" value="ECO:0007669"/>
    <property type="project" value="TreeGrafter"/>
</dbReference>
<comment type="subcellular location">
    <subcellularLocation>
        <location evidence="7">Cytoplasm</location>
    </subcellularLocation>
</comment>
<dbReference type="Gene3D" id="1.10.8.100">
    <property type="entry name" value="Ribosomal RNA adenine dimethylase-like, domain 2"/>
    <property type="match status" value="1"/>
</dbReference>
<gene>
    <name evidence="7 10" type="primary">ksgA</name>
    <name evidence="7" type="synonym">rsmA</name>
    <name evidence="10" type="ORF">CMC5_039720</name>
</gene>
<evidence type="ECO:0000256" key="2">
    <source>
        <dbReference type="ARBA" id="ARBA00022552"/>
    </source>
</evidence>
<accession>A0A0K1EG27</accession>
<dbReference type="SUPFAM" id="SSF53335">
    <property type="entry name" value="S-adenosyl-L-methionine-dependent methyltransferases"/>
    <property type="match status" value="1"/>
</dbReference>
<dbReference type="InterPro" id="IPR020598">
    <property type="entry name" value="rRNA_Ade_methylase_Trfase_N"/>
</dbReference>
<dbReference type="CDD" id="cd02440">
    <property type="entry name" value="AdoMet_MTases"/>
    <property type="match status" value="1"/>
</dbReference>
<evidence type="ECO:0000256" key="5">
    <source>
        <dbReference type="ARBA" id="ARBA00022691"/>
    </source>
</evidence>
<comment type="similarity">
    <text evidence="7">Belongs to the class I-like SAM-binding methyltransferase superfamily. rRNA adenine N(6)-methyltransferase family. RsmA subfamily.</text>
</comment>
<evidence type="ECO:0000256" key="6">
    <source>
        <dbReference type="ARBA" id="ARBA00022884"/>
    </source>
</evidence>
<evidence type="ECO:0000256" key="3">
    <source>
        <dbReference type="ARBA" id="ARBA00022603"/>
    </source>
</evidence>
<evidence type="ECO:0000256" key="4">
    <source>
        <dbReference type="ARBA" id="ARBA00022679"/>
    </source>
</evidence>
<feature type="binding site" evidence="7 8">
    <location>
        <position position="103"/>
    </location>
    <ligand>
        <name>S-adenosyl-L-methionine</name>
        <dbReference type="ChEBI" id="CHEBI:59789"/>
    </ligand>
</feature>
<feature type="binding site" evidence="7 8">
    <location>
        <position position="29"/>
    </location>
    <ligand>
        <name>S-adenosyl-L-methionine</name>
        <dbReference type="ChEBI" id="CHEBI:59789"/>
    </ligand>
</feature>
<keyword evidence="4 7" id="KW-0808">Transferase</keyword>
<evidence type="ECO:0000313" key="11">
    <source>
        <dbReference type="Proteomes" id="UP000067626"/>
    </source>
</evidence>
<dbReference type="PROSITE" id="PS01131">
    <property type="entry name" value="RRNA_A_DIMETH"/>
    <property type="match status" value="1"/>
</dbReference>
<feature type="binding site" evidence="7 8">
    <location>
        <position position="54"/>
    </location>
    <ligand>
        <name>S-adenosyl-L-methionine</name>
        <dbReference type="ChEBI" id="CHEBI:59789"/>
    </ligand>
</feature>
<dbReference type="InterPro" id="IPR001737">
    <property type="entry name" value="KsgA/Erm"/>
</dbReference>
<dbReference type="Gene3D" id="3.40.50.150">
    <property type="entry name" value="Vaccinia Virus protein VP39"/>
    <property type="match status" value="1"/>
</dbReference>
<keyword evidence="11" id="KW-1185">Reference proteome</keyword>
<proteinExistence type="inferred from homology"/>
<dbReference type="EMBL" id="CP012159">
    <property type="protein sequence ID" value="AKT39821.1"/>
    <property type="molecule type" value="Genomic_DNA"/>
</dbReference>
<keyword evidence="6 7" id="KW-0694">RNA-binding</keyword>
<feature type="binding site" evidence="7 8">
    <location>
        <position position="127"/>
    </location>
    <ligand>
        <name>S-adenosyl-L-methionine</name>
        <dbReference type="ChEBI" id="CHEBI:59789"/>
    </ligand>
</feature>
<dbReference type="NCBIfam" id="TIGR00755">
    <property type="entry name" value="ksgA"/>
    <property type="match status" value="1"/>
</dbReference>
<dbReference type="InterPro" id="IPR011530">
    <property type="entry name" value="rRNA_adenine_dimethylase"/>
</dbReference>
<dbReference type="Proteomes" id="UP000067626">
    <property type="component" value="Chromosome"/>
</dbReference>
<feature type="binding site" evidence="7 8">
    <location>
        <position position="27"/>
    </location>
    <ligand>
        <name>S-adenosyl-L-methionine</name>
        <dbReference type="ChEBI" id="CHEBI:59789"/>
    </ligand>
</feature>
<comment type="catalytic activity">
    <reaction evidence="7">
        <text>adenosine(1518)/adenosine(1519) in 16S rRNA + 4 S-adenosyl-L-methionine = N(6)-dimethyladenosine(1518)/N(6)-dimethyladenosine(1519) in 16S rRNA + 4 S-adenosyl-L-homocysteine + 4 H(+)</text>
        <dbReference type="Rhea" id="RHEA:19609"/>
        <dbReference type="Rhea" id="RHEA-COMP:10232"/>
        <dbReference type="Rhea" id="RHEA-COMP:10233"/>
        <dbReference type="ChEBI" id="CHEBI:15378"/>
        <dbReference type="ChEBI" id="CHEBI:57856"/>
        <dbReference type="ChEBI" id="CHEBI:59789"/>
        <dbReference type="ChEBI" id="CHEBI:74411"/>
        <dbReference type="ChEBI" id="CHEBI:74493"/>
        <dbReference type="EC" id="2.1.1.182"/>
    </reaction>
</comment>
<dbReference type="PANTHER" id="PTHR11727">
    <property type="entry name" value="DIMETHYLADENOSINE TRANSFERASE"/>
    <property type="match status" value="1"/>
</dbReference>
<keyword evidence="2 7" id="KW-0698">rRNA processing</keyword>
<evidence type="ECO:0000313" key="10">
    <source>
        <dbReference type="EMBL" id="AKT39821.1"/>
    </source>
</evidence>
<evidence type="ECO:0000256" key="8">
    <source>
        <dbReference type="PROSITE-ProRule" id="PRU01026"/>
    </source>
</evidence>
<feature type="binding site" evidence="7 8">
    <location>
        <position position="75"/>
    </location>
    <ligand>
        <name>S-adenosyl-L-methionine</name>
        <dbReference type="ChEBI" id="CHEBI:59789"/>
    </ligand>
</feature>
<organism evidence="10 11">
    <name type="scientific">Chondromyces crocatus</name>
    <dbReference type="NCBI Taxonomy" id="52"/>
    <lineage>
        <taxon>Bacteria</taxon>
        <taxon>Pseudomonadati</taxon>
        <taxon>Myxococcota</taxon>
        <taxon>Polyangia</taxon>
        <taxon>Polyangiales</taxon>
        <taxon>Polyangiaceae</taxon>
        <taxon>Chondromyces</taxon>
    </lineage>
</organism>
<dbReference type="GO" id="GO:0003723">
    <property type="term" value="F:RNA binding"/>
    <property type="evidence" value="ECO:0007669"/>
    <property type="project" value="UniProtKB-UniRule"/>
</dbReference>
<dbReference type="RefSeq" id="WP_050431837.1">
    <property type="nucleotide sequence ID" value="NZ_CP012159.1"/>
</dbReference>
<protein>
    <recommendedName>
        <fullName evidence="7">Ribosomal RNA small subunit methyltransferase A</fullName>
        <ecNumber evidence="7">2.1.1.182</ecNumber>
    </recommendedName>
    <alternativeName>
        <fullName evidence="7">16S rRNA (adenine(1518)-N(6)/adenine(1519)-N(6))-dimethyltransferase</fullName>
    </alternativeName>
    <alternativeName>
        <fullName evidence="7">16S rRNA dimethyladenosine transferase</fullName>
    </alternativeName>
    <alternativeName>
        <fullName evidence="7">16S rRNA dimethylase</fullName>
    </alternativeName>
    <alternativeName>
        <fullName evidence="7">S-adenosylmethionine-6-N', N'-adenosyl(rRNA) dimethyltransferase</fullName>
    </alternativeName>
</protein>
<sequence length="284" mass="31158">MSSGGQNSAAGRLRARGLAPKKRFGQNFLVDDETSRRIAEAATTPAGGTVLEIGAGLGALTRPLLDRAGRVLAVERDRDLVPILHEELAAVIDEGRLTIFEADAAQLDWIATLSSVEPLRPWSIAGNLPYQITGRLLERATEVADQIDRAVFMVQLEVAERLLASPGSHAYGALTVFVRAAFEVKRLLTARSGAFYPRPEVDSAVVVLTPIRPRRAEETEAFRLAVRAAFGARRKTLRNAWRGLYGWTLEELERNAQDAKISLDARGETLDVEAFARIAAYRDR</sequence>
<evidence type="ECO:0000256" key="7">
    <source>
        <dbReference type="HAMAP-Rule" id="MF_00607"/>
    </source>
</evidence>
<dbReference type="KEGG" id="ccro:CMC5_039720"/>
<dbReference type="PATRIC" id="fig|52.7.peg.4378"/>
<dbReference type="STRING" id="52.CMC5_039720"/>
<dbReference type="GO" id="GO:0052908">
    <property type="term" value="F:16S rRNA (adenine(1518)-N(6)/adenine(1519)-N(6))-dimethyltransferase activity"/>
    <property type="evidence" value="ECO:0007669"/>
    <property type="project" value="UniProtKB-EC"/>
</dbReference>
<dbReference type="HAMAP" id="MF_00607">
    <property type="entry name" value="16SrRNA_methyltr_A"/>
    <property type="match status" value="1"/>
</dbReference>
<name>A0A0K1EG27_CHOCO</name>